<gene>
    <name evidence="2" type="ORF">K8V65_01570</name>
</gene>
<organism evidence="2 3">
    <name type="scientific">Megamonas hypermegale</name>
    <dbReference type="NCBI Taxonomy" id="158847"/>
    <lineage>
        <taxon>Bacteria</taxon>
        <taxon>Bacillati</taxon>
        <taxon>Bacillota</taxon>
        <taxon>Negativicutes</taxon>
        <taxon>Selenomonadales</taxon>
        <taxon>Selenomonadaceae</taxon>
        <taxon>Megamonas</taxon>
    </lineage>
</organism>
<feature type="transmembrane region" description="Helical" evidence="1">
    <location>
        <begin position="26"/>
        <end position="43"/>
    </location>
</feature>
<name>A0A921L752_9FIRM</name>
<evidence type="ECO:0000256" key="1">
    <source>
        <dbReference type="SAM" id="Phobius"/>
    </source>
</evidence>
<proteinExistence type="predicted"/>
<reference evidence="2" key="1">
    <citation type="journal article" date="2021" name="PeerJ">
        <title>Extensive microbial diversity within the chicken gut microbiome revealed by metagenomics and culture.</title>
        <authorList>
            <person name="Gilroy R."/>
            <person name="Ravi A."/>
            <person name="Getino M."/>
            <person name="Pursley I."/>
            <person name="Horton D.L."/>
            <person name="Alikhan N.F."/>
            <person name="Baker D."/>
            <person name="Gharbi K."/>
            <person name="Hall N."/>
            <person name="Watson M."/>
            <person name="Adriaenssens E.M."/>
            <person name="Foster-Nyarko E."/>
            <person name="Jarju S."/>
            <person name="Secka A."/>
            <person name="Antonio M."/>
            <person name="Oren A."/>
            <person name="Chaudhuri R.R."/>
            <person name="La Ragione R."/>
            <person name="Hildebrand F."/>
            <person name="Pallen M.J."/>
        </authorList>
    </citation>
    <scope>NUCLEOTIDE SEQUENCE</scope>
    <source>
        <strain evidence="2">7318</strain>
    </source>
</reference>
<sequence>MGVFIIVKYIEKLKAKYTAFKQKRQAAYIILVMISMALIYVLFAEDTEKVKVLDEVPVSTTDTAKTGKVVYTVNNDFTELGNPFSFAHEKENEQVNEPLPKQTENIAANKTVDLKEQPPLKQNTAPQKQAAENKKAAVKKYKVKAVFDINQHKSALVNVDGQDVRVEEGTEINGATVAAISPNSVILQTTEGMSINCPLNNF</sequence>
<keyword evidence="1" id="KW-0812">Transmembrane</keyword>
<evidence type="ECO:0000313" key="3">
    <source>
        <dbReference type="Proteomes" id="UP000780768"/>
    </source>
</evidence>
<protein>
    <submittedName>
        <fullName evidence="2">Uncharacterized protein</fullName>
    </submittedName>
</protein>
<evidence type="ECO:0000313" key="2">
    <source>
        <dbReference type="EMBL" id="HJF84343.1"/>
    </source>
</evidence>
<dbReference type="EMBL" id="DYVR01000047">
    <property type="protein sequence ID" value="HJF84343.1"/>
    <property type="molecule type" value="Genomic_DNA"/>
</dbReference>
<reference evidence="2" key="2">
    <citation type="submission" date="2021-09" db="EMBL/GenBank/DDBJ databases">
        <authorList>
            <person name="Gilroy R."/>
        </authorList>
    </citation>
    <scope>NUCLEOTIDE SEQUENCE</scope>
    <source>
        <strain evidence="2">7318</strain>
    </source>
</reference>
<comment type="caution">
    <text evidence="2">The sequence shown here is derived from an EMBL/GenBank/DDBJ whole genome shotgun (WGS) entry which is preliminary data.</text>
</comment>
<dbReference type="AlphaFoldDB" id="A0A921L752"/>
<keyword evidence="1" id="KW-0472">Membrane</keyword>
<dbReference type="Proteomes" id="UP000780768">
    <property type="component" value="Unassembled WGS sequence"/>
</dbReference>
<keyword evidence="1" id="KW-1133">Transmembrane helix</keyword>
<accession>A0A921L752</accession>